<dbReference type="InterPro" id="IPR036737">
    <property type="entry name" value="OmpA-like_sf"/>
</dbReference>
<organism evidence="4 5">
    <name type="scientific">Candidatus Methylophosphatis roskildensis</name>
    <dbReference type="NCBI Taxonomy" id="2899263"/>
    <lineage>
        <taxon>Bacteria</taxon>
        <taxon>Pseudomonadati</taxon>
        <taxon>Pseudomonadota</taxon>
        <taxon>Betaproteobacteria</taxon>
        <taxon>Nitrosomonadales</taxon>
        <taxon>Sterolibacteriaceae</taxon>
        <taxon>Candidatus Methylophosphatis</taxon>
    </lineage>
</organism>
<evidence type="ECO:0000313" key="4">
    <source>
        <dbReference type="EMBL" id="MBK6973036.1"/>
    </source>
</evidence>
<evidence type="ECO:0000259" key="3">
    <source>
        <dbReference type="PROSITE" id="PS51123"/>
    </source>
</evidence>
<dbReference type="InterPro" id="IPR050330">
    <property type="entry name" value="Bact_OuterMem_StrucFunc"/>
</dbReference>
<dbReference type="EMBL" id="JADJEV010000003">
    <property type="protein sequence ID" value="MBK6973036.1"/>
    <property type="molecule type" value="Genomic_DNA"/>
</dbReference>
<protein>
    <submittedName>
        <fullName evidence="4">OmpA family protein</fullName>
    </submittedName>
</protein>
<dbReference type="PROSITE" id="PS51123">
    <property type="entry name" value="OMPA_2"/>
    <property type="match status" value="1"/>
</dbReference>
<dbReference type="PANTHER" id="PTHR30329:SF21">
    <property type="entry name" value="LIPOPROTEIN YIAD-RELATED"/>
    <property type="match status" value="1"/>
</dbReference>
<dbReference type="InterPro" id="IPR006665">
    <property type="entry name" value="OmpA-like"/>
</dbReference>
<name>A0A9D7DYA0_9PROT</name>
<dbReference type="PANTHER" id="PTHR30329">
    <property type="entry name" value="STATOR ELEMENT OF FLAGELLAR MOTOR COMPLEX"/>
    <property type="match status" value="1"/>
</dbReference>
<dbReference type="SUPFAM" id="SSF103088">
    <property type="entry name" value="OmpA-like"/>
    <property type="match status" value="1"/>
</dbReference>
<dbReference type="Gene3D" id="3.30.1330.60">
    <property type="entry name" value="OmpA-like domain"/>
    <property type="match status" value="1"/>
</dbReference>
<proteinExistence type="predicted"/>
<evidence type="ECO:0000313" key="5">
    <source>
        <dbReference type="Proteomes" id="UP000807785"/>
    </source>
</evidence>
<feature type="domain" description="OmpA-like" evidence="3">
    <location>
        <begin position="236"/>
        <end position="354"/>
    </location>
</feature>
<keyword evidence="1" id="KW-0472">Membrane</keyword>
<feature type="region of interest" description="Disordered" evidence="2">
    <location>
        <begin position="332"/>
        <end position="354"/>
    </location>
</feature>
<comment type="caution">
    <text evidence="4">The sequence shown here is derived from an EMBL/GenBank/DDBJ whole genome shotgun (WGS) entry which is preliminary data.</text>
</comment>
<evidence type="ECO:0000256" key="1">
    <source>
        <dbReference type="PROSITE-ProRule" id="PRU00473"/>
    </source>
</evidence>
<sequence>MELFTICRSKSAKRVLVAWEQAAAQLIHEHPKRMVVIVETDEQRPQYLVFDDLYKGLSGDELTRHASRLRSLLRCLANAGIPVNVVAAPVPPTRTVDCSSATKYLLRQPIVAEASNDTPLQKVRIGASVMVGAYLLAACSIPRTPEVTASSIPIAPTSSPPILQVQQNRSHRWELVPCIDGACAHPTPKTLAHENDNRPLVGLDQEAVAIPVALAEAAKPLAVDVVATRGGATAREAPVALAPIRSVFFATGKSELDPVQLAAITALASTLKKASRIVIAGCTDKTGKHVTNQRLAQRRADALRNALFALGVDKQKIVLRVDLSGDGQVPGIGATGEVPDDANARSRRGDIEIA</sequence>
<evidence type="ECO:0000256" key="2">
    <source>
        <dbReference type="SAM" id="MobiDB-lite"/>
    </source>
</evidence>
<dbReference type="AlphaFoldDB" id="A0A9D7DYA0"/>
<dbReference type="GO" id="GO:0016020">
    <property type="term" value="C:membrane"/>
    <property type="evidence" value="ECO:0007669"/>
    <property type="project" value="UniProtKB-UniRule"/>
</dbReference>
<reference evidence="4" key="1">
    <citation type="submission" date="2020-10" db="EMBL/GenBank/DDBJ databases">
        <title>Connecting structure to function with the recovery of over 1000 high-quality activated sludge metagenome-assembled genomes encoding full-length rRNA genes using long-read sequencing.</title>
        <authorList>
            <person name="Singleton C.M."/>
            <person name="Petriglieri F."/>
            <person name="Kristensen J.M."/>
            <person name="Kirkegaard R.H."/>
            <person name="Michaelsen T.Y."/>
            <person name="Andersen M.H."/>
            <person name="Karst S.M."/>
            <person name="Dueholm M.S."/>
            <person name="Nielsen P.H."/>
            <person name="Albertsen M."/>
        </authorList>
    </citation>
    <scope>NUCLEOTIDE SEQUENCE</scope>
    <source>
        <strain evidence="4">Bjer_18-Q3-R1-45_BAT3C.347</strain>
    </source>
</reference>
<dbReference type="CDD" id="cd07185">
    <property type="entry name" value="OmpA_C-like"/>
    <property type="match status" value="1"/>
</dbReference>
<accession>A0A9D7DYA0</accession>
<feature type="compositionally biased region" description="Basic and acidic residues" evidence="2">
    <location>
        <begin position="342"/>
        <end position="354"/>
    </location>
</feature>
<dbReference type="Pfam" id="PF00691">
    <property type="entry name" value="OmpA"/>
    <property type="match status" value="1"/>
</dbReference>
<gene>
    <name evidence="4" type="ORF">IPH26_08840</name>
</gene>
<dbReference type="Proteomes" id="UP000807785">
    <property type="component" value="Unassembled WGS sequence"/>
</dbReference>